<sequence>MGKPSPPTSRGRKPIKSCRTTSMGPIHGEDGGSTLTGHRDNINSIRAFNAVGDYWRSPNRRNKWKKIPRLRDGRVYATAPASVDELRNYTLFQWFALAQFYGWKWNIFRHRRNGRAMTIYTCRAKYASAVGVAGRVPRDLFRDPTIVPAYLHHLPAPLPIEMVIHFVCNTPASAAYQSSRLVAALEVAYRISHSIELDRAPRDGHSYRFRLTTAEYRQFEDIVINTVGFRRYTFKWWFTKEIHLLSIEMPLHIHDCLQINFTAGLEEGINAAWPDDPEYEEFRPFTSGTSDVSLYHDNGEKFTFQPDNQVSTRLQVLAYEIPYPSLVVEVAISQTIAELAHKLDAWICNGKGRMSVACGIWCRELTSYQKLPECGLLVYILDWDQDKETPVRSKQLFHRQIVDKFGNLVNENYIFKLRMEEFFYVKKQYADDPAFPKMPKCLEGRFVEIPFKRIHKGIKKTLSDLNTGKIPKTKKQLAKTRTNSSEAPKFEYQTGKKYRKFDIDMTDEDTVADLQLASVETLFFPATTVNNAERASQPQPARRTTSRTLRRPEYDDNKMSQPRYAEFKKNQKSLHLSQITSTKDKVTKQKSTKAASAKKRTSRR</sequence>
<keyword evidence="3" id="KW-1185">Reference proteome</keyword>
<evidence type="ECO:0000256" key="1">
    <source>
        <dbReference type="SAM" id="MobiDB-lite"/>
    </source>
</evidence>
<dbReference type="Proteomes" id="UP000275078">
    <property type="component" value="Unassembled WGS sequence"/>
</dbReference>
<proteinExistence type="predicted"/>
<reference evidence="2 3" key="1">
    <citation type="journal article" date="2018" name="Nat. Ecol. Evol.">
        <title>Pezizomycetes genomes reveal the molecular basis of ectomycorrhizal truffle lifestyle.</title>
        <authorList>
            <person name="Murat C."/>
            <person name="Payen T."/>
            <person name="Noel B."/>
            <person name="Kuo A."/>
            <person name="Morin E."/>
            <person name="Chen J."/>
            <person name="Kohler A."/>
            <person name="Krizsan K."/>
            <person name="Balestrini R."/>
            <person name="Da Silva C."/>
            <person name="Montanini B."/>
            <person name="Hainaut M."/>
            <person name="Levati E."/>
            <person name="Barry K.W."/>
            <person name="Belfiori B."/>
            <person name="Cichocki N."/>
            <person name="Clum A."/>
            <person name="Dockter R.B."/>
            <person name="Fauchery L."/>
            <person name="Guy J."/>
            <person name="Iotti M."/>
            <person name="Le Tacon F."/>
            <person name="Lindquist E.A."/>
            <person name="Lipzen A."/>
            <person name="Malagnac F."/>
            <person name="Mello A."/>
            <person name="Molinier V."/>
            <person name="Miyauchi S."/>
            <person name="Poulain J."/>
            <person name="Riccioni C."/>
            <person name="Rubini A."/>
            <person name="Sitrit Y."/>
            <person name="Splivallo R."/>
            <person name="Traeger S."/>
            <person name="Wang M."/>
            <person name="Zifcakova L."/>
            <person name="Wipf D."/>
            <person name="Zambonelli A."/>
            <person name="Paolocci F."/>
            <person name="Nowrousian M."/>
            <person name="Ottonello S."/>
            <person name="Baldrian P."/>
            <person name="Spatafora J.W."/>
            <person name="Henrissat B."/>
            <person name="Nagy L.G."/>
            <person name="Aury J.M."/>
            <person name="Wincker P."/>
            <person name="Grigoriev I.V."/>
            <person name="Bonfante P."/>
            <person name="Martin F.M."/>
        </authorList>
    </citation>
    <scope>NUCLEOTIDE SEQUENCE [LARGE SCALE GENOMIC DNA]</scope>
    <source>
        <strain evidence="2 3">RN42</strain>
    </source>
</reference>
<dbReference type="AlphaFoldDB" id="A0A3N4HWC2"/>
<organism evidence="2 3">
    <name type="scientific">Ascobolus immersus RN42</name>
    <dbReference type="NCBI Taxonomy" id="1160509"/>
    <lineage>
        <taxon>Eukaryota</taxon>
        <taxon>Fungi</taxon>
        <taxon>Dikarya</taxon>
        <taxon>Ascomycota</taxon>
        <taxon>Pezizomycotina</taxon>
        <taxon>Pezizomycetes</taxon>
        <taxon>Pezizales</taxon>
        <taxon>Ascobolaceae</taxon>
        <taxon>Ascobolus</taxon>
    </lineage>
</organism>
<feature type="region of interest" description="Disordered" evidence="1">
    <location>
        <begin position="1"/>
        <end position="37"/>
    </location>
</feature>
<evidence type="ECO:0000313" key="2">
    <source>
        <dbReference type="EMBL" id="RPA73974.1"/>
    </source>
</evidence>
<feature type="compositionally biased region" description="Polar residues" evidence="1">
    <location>
        <begin position="530"/>
        <end position="543"/>
    </location>
</feature>
<dbReference type="EMBL" id="ML119805">
    <property type="protein sequence ID" value="RPA73974.1"/>
    <property type="molecule type" value="Genomic_DNA"/>
</dbReference>
<feature type="compositionally biased region" description="Basic residues" evidence="1">
    <location>
        <begin position="588"/>
        <end position="604"/>
    </location>
</feature>
<feature type="region of interest" description="Disordered" evidence="1">
    <location>
        <begin position="530"/>
        <end position="604"/>
    </location>
</feature>
<accession>A0A3N4HWC2</accession>
<name>A0A3N4HWC2_ASCIM</name>
<dbReference type="OrthoDB" id="76567at2759"/>
<protein>
    <submittedName>
        <fullName evidence="2">Uncharacterized protein</fullName>
    </submittedName>
</protein>
<evidence type="ECO:0000313" key="3">
    <source>
        <dbReference type="Proteomes" id="UP000275078"/>
    </source>
</evidence>
<gene>
    <name evidence="2" type="ORF">BJ508DRAFT_313315</name>
</gene>